<dbReference type="GO" id="GO:0005078">
    <property type="term" value="F:MAP-kinase scaffold activity"/>
    <property type="evidence" value="ECO:0007669"/>
    <property type="project" value="TreeGrafter"/>
</dbReference>
<feature type="region of interest" description="Disordered" evidence="1">
    <location>
        <begin position="407"/>
        <end position="432"/>
    </location>
</feature>
<feature type="region of interest" description="Disordered" evidence="1">
    <location>
        <begin position="875"/>
        <end position="907"/>
    </location>
</feature>
<feature type="region of interest" description="Disordered" evidence="1">
    <location>
        <begin position="731"/>
        <end position="765"/>
    </location>
</feature>
<dbReference type="InterPro" id="IPR036770">
    <property type="entry name" value="Ankyrin_rpt-contain_sf"/>
</dbReference>
<dbReference type="GO" id="GO:0016020">
    <property type="term" value="C:membrane"/>
    <property type="evidence" value="ECO:0007669"/>
    <property type="project" value="TreeGrafter"/>
</dbReference>
<evidence type="ECO:0000313" key="2">
    <source>
        <dbReference type="Ensembl" id="ENSDCDP00010045998.1"/>
    </source>
</evidence>
<feature type="region of interest" description="Disordered" evidence="1">
    <location>
        <begin position="1027"/>
        <end position="1056"/>
    </location>
</feature>
<feature type="region of interest" description="Disordered" evidence="1">
    <location>
        <begin position="941"/>
        <end position="969"/>
    </location>
</feature>
<dbReference type="InterPro" id="IPR051632">
    <property type="entry name" value="Rho_GEF"/>
</dbReference>
<organism evidence="2 3">
    <name type="scientific">Denticeps clupeoides</name>
    <name type="common">denticle herring</name>
    <dbReference type="NCBI Taxonomy" id="299321"/>
    <lineage>
        <taxon>Eukaryota</taxon>
        <taxon>Metazoa</taxon>
        <taxon>Chordata</taxon>
        <taxon>Craniata</taxon>
        <taxon>Vertebrata</taxon>
        <taxon>Euteleostomi</taxon>
        <taxon>Actinopterygii</taxon>
        <taxon>Neopterygii</taxon>
        <taxon>Teleostei</taxon>
        <taxon>Clupei</taxon>
        <taxon>Clupeiformes</taxon>
        <taxon>Denticipitoidei</taxon>
        <taxon>Denticipitidae</taxon>
        <taxon>Denticeps</taxon>
    </lineage>
</organism>
<reference evidence="2 3" key="1">
    <citation type="submission" date="2020-06" db="EMBL/GenBank/DDBJ databases">
        <authorList>
            <consortium name="Wellcome Sanger Institute Data Sharing"/>
        </authorList>
    </citation>
    <scope>NUCLEOTIDE SEQUENCE [LARGE SCALE GENOMIC DNA]</scope>
</reference>
<feature type="compositionally biased region" description="Polar residues" evidence="1">
    <location>
        <begin position="332"/>
        <end position="346"/>
    </location>
</feature>
<dbReference type="GO" id="GO:0035023">
    <property type="term" value="P:regulation of Rho protein signal transduction"/>
    <property type="evidence" value="ECO:0007669"/>
    <property type="project" value="TreeGrafter"/>
</dbReference>
<evidence type="ECO:0000256" key="1">
    <source>
        <dbReference type="SAM" id="MobiDB-lite"/>
    </source>
</evidence>
<feature type="compositionally biased region" description="Basic and acidic residues" evidence="1">
    <location>
        <begin position="575"/>
        <end position="591"/>
    </location>
</feature>
<feature type="compositionally biased region" description="Basic and acidic residues" evidence="1">
    <location>
        <begin position="367"/>
        <end position="393"/>
    </location>
</feature>
<dbReference type="SUPFAM" id="SSF48403">
    <property type="entry name" value="Ankyrin repeat"/>
    <property type="match status" value="1"/>
</dbReference>
<dbReference type="GO" id="GO:0043123">
    <property type="term" value="P:positive regulation of canonical NF-kappaB signal transduction"/>
    <property type="evidence" value="ECO:0007669"/>
    <property type="project" value="TreeGrafter"/>
</dbReference>
<feature type="compositionally biased region" description="Polar residues" evidence="1">
    <location>
        <begin position="878"/>
        <end position="906"/>
    </location>
</feature>
<keyword evidence="3" id="KW-1185">Reference proteome</keyword>
<dbReference type="Gene3D" id="1.25.40.20">
    <property type="entry name" value="Ankyrin repeat-containing domain"/>
    <property type="match status" value="1"/>
</dbReference>
<protein>
    <submittedName>
        <fullName evidence="2">Uncharacterized protein</fullName>
    </submittedName>
</protein>
<reference evidence="2" key="3">
    <citation type="submission" date="2025-09" db="UniProtKB">
        <authorList>
            <consortium name="Ensembl"/>
        </authorList>
    </citation>
    <scope>IDENTIFICATION</scope>
</reference>
<gene>
    <name evidence="2" type="primary">AKAP13</name>
</gene>
<feature type="region of interest" description="Disordered" evidence="1">
    <location>
        <begin position="567"/>
        <end position="635"/>
    </location>
</feature>
<reference evidence="2" key="2">
    <citation type="submission" date="2025-08" db="UniProtKB">
        <authorList>
            <consortium name="Ensembl"/>
        </authorList>
    </citation>
    <scope>IDENTIFICATION</scope>
</reference>
<evidence type="ECO:0000313" key="3">
    <source>
        <dbReference type="Proteomes" id="UP000694580"/>
    </source>
</evidence>
<dbReference type="GeneTree" id="ENSGT00940000154146"/>
<dbReference type="AlphaFoldDB" id="A0AAY4DKQ4"/>
<dbReference type="PANTHER" id="PTHR13944">
    <property type="entry name" value="AGAP007712-PA"/>
    <property type="match status" value="1"/>
</dbReference>
<dbReference type="Ensembl" id="ENSDCDT00010056191.1">
    <property type="protein sequence ID" value="ENSDCDP00010045998.1"/>
    <property type="gene ID" value="ENSDCDG00010028221.1"/>
</dbReference>
<feature type="region of interest" description="Disordered" evidence="1">
    <location>
        <begin position="324"/>
        <end position="393"/>
    </location>
</feature>
<dbReference type="GO" id="GO:0071875">
    <property type="term" value="P:adrenergic receptor signaling pathway"/>
    <property type="evidence" value="ECO:0007669"/>
    <property type="project" value="TreeGrafter"/>
</dbReference>
<feature type="region of interest" description="Disordered" evidence="1">
    <location>
        <begin position="496"/>
        <end position="522"/>
    </location>
</feature>
<proteinExistence type="predicted"/>
<name>A0AAY4DKQ4_9TELE</name>
<sequence length="1099" mass="120562">MKLSPKQAPLYGECVLTVQLAEEDVLEAEEEVEFYLLFSGSTQRHLASTLRLSQVTLQAICPAHDRGESVQVTLCLARSSGSVVTVAEDRFHFVQDLAWDMAQFLVKAAGNQEGALLLEECEIPLQECERLDRKLATALRHITLPQGWSVLGVSLNTEESMCHNTSVDPGPYQTLLHFAARRGWREVALFLLEHPAGWEALRLPNRQGRTPAGEAESHGHNHLHKLLSTDMDIISVQPRRRKEHWLFPGGRALLQHHPRLNTYTLTLNAEPGSPPPSLQSEVEQFQKLIRCHQDGELETLHPVTGNNVIIPDDQICLPCPPPSCGSVERETQQGGSAPNQETNHAGQRNAEGHAVIRENSGTISTKQEGDTDRPIREEQTNHSDGEKRKRGEDRVFDRADIIMGHAHSQEELKGGSVPSHHKQRAEEPGVDCTGSQGIDLHCATFPTLMDCQHTDRNIDEEPEENGRDGAMSFREMEGLQAVAGCLEKIKEEECLVASSSPRQEPDELEKPHPAETMDHSTLSVMKKAPLDPETKAEQKAENIIRGASPQNLPVQKQHRPTVENIQHLQDGADSGSKDSELTEADVTRNEEQSAGMSSESHKEPCLTDSAPRTQTQELGHWPPESPQQSTGGFSDDLQHLTEKQESPITENVEEKNEDKPWSSAIQDNALHAETGTVEPMKLTETSLVESVDLSPTTRTEIEELIELITVESAGQSESSACVDHSNISTAAKAKPTDQPHPIKRTSSRGRESIIPPGTGAEDLTEPLGQFETNSFTPTDHLEISMTELVVQPEVNTETLLETTHIALTDQSVTSKGDLLELNEVSITEPSDLANSCTAGLIEQQECSTESHIEPLVQPHSIAENAVEVTCTLDPMNHLETSPSESVEMTQNAQLNKPKNSTDQTVPSWVRPGAEDVARDSRDELVLESIIQLHLDGAIRQGDVKSSPEVSQSHGSCEPNPPSDVGRPVEELTSSRNTFSFGEQGGIPVLGEETQVSSRVVDGDSSTLFALLPTPSRADADLDKTFEGSCQRDDPVGPHETMETSDTVNDLEDGGPVDQKALGSVDMVSRDFFLDFLGLCLPGKTPSLLLLLMIFLYSHH</sequence>
<accession>A0AAY4DKQ4</accession>
<dbReference type="Proteomes" id="UP000694580">
    <property type="component" value="Chromosome 17"/>
</dbReference>
<feature type="compositionally biased region" description="Basic and acidic residues" evidence="1">
    <location>
        <begin position="503"/>
        <end position="518"/>
    </location>
</feature>
<dbReference type="PANTHER" id="PTHR13944:SF18">
    <property type="entry name" value="A-KINASE ANCHOR PROTEIN 13"/>
    <property type="match status" value="1"/>
</dbReference>
<feature type="compositionally biased region" description="Basic and acidic residues" evidence="1">
    <location>
        <begin position="1027"/>
        <end position="1041"/>
    </location>
</feature>
<dbReference type="GO" id="GO:0015629">
    <property type="term" value="C:actin cytoskeleton"/>
    <property type="evidence" value="ECO:0007669"/>
    <property type="project" value="TreeGrafter"/>
</dbReference>